<sequence>MGQNELDKKDQELEEFGQTVLEEGSRQRKIQLLTIIGEVEGHENASGSCKTTKYDHVLPKLAQIEDDASIDGLLILLNTSGGDVDAGLAIAEMIASLSVPSVSLVLGGSHSIGVPLAVAADYSFIVPTGTMMIHPVRMSGMVIGTSRTYEYFDMIQDRILTFVESHAHIAYDQLKNLMHNTKMLTKDLGTVLVGEQAVKEGLIDQVGGIREAVKKLHEMIDRAENSSGKDGF</sequence>
<dbReference type="EMBL" id="DVKS01000228">
    <property type="protein sequence ID" value="HIT43129.1"/>
    <property type="molecule type" value="Genomic_DNA"/>
</dbReference>
<comment type="caution">
    <text evidence="1">The sequence shown here is derived from an EMBL/GenBank/DDBJ whole genome shotgun (WGS) entry which is preliminary data.</text>
</comment>
<keyword evidence="1" id="KW-0645">Protease</keyword>
<gene>
    <name evidence="1" type="ORF">IAB60_13720</name>
</gene>
<dbReference type="GO" id="GO:0006508">
    <property type="term" value="P:proteolysis"/>
    <property type="evidence" value="ECO:0007669"/>
    <property type="project" value="UniProtKB-KW"/>
</dbReference>
<accession>A0A9D1GN79</accession>
<protein>
    <submittedName>
        <fullName evidence="1">ATP-dependent Clp protease proteolytic subunit</fullName>
    </submittedName>
</protein>
<evidence type="ECO:0000313" key="2">
    <source>
        <dbReference type="Proteomes" id="UP000886860"/>
    </source>
</evidence>
<dbReference type="Pfam" id="PF00574">
    <property type="entry name" value="CLP_protease"/>
    <property type="match status" value="1"/>
</dbReference>
<dbReference type="Proteomes" id="UP000886860">
    <property type="component" value="Unassembled WGS sequence"/>
</dbReference>
<proteinExistence type="predicted"/>
<keyword evidence="1" id="KW-0378">Hydrolase</keyword>
<organism evidence="1 2">
    <name type="scientific">Candidatus Caccovicinus merdipullorum</name>
    <dbReference type="NCBI Taxonomy" id="2840724"/>
    <lineage>
        <taxon>Bacteria</taxon>
        <taxon>Bacillati</taxon>
        <taxon>Bacillota</taxon>
        <taxon>Clostridia</taxon>
        <taxon>Eubacteriales</taxon>
        <taxon>Candidatus Caccovicinus</taxon>
    </lineage>
</organism>
<dbReference type="SUPFAM" id="SSF52096">
    <property type="entry name" value="ClpP/crotonase"/>
    <property type="match status" value="1"/>
</dbReference>
<dbReference type="AlphaFoldDB" id="A0A9D1GN79"/>
<reference evidence="1" key="2">
    <citation type="journal article" date="2021" name="PeerJ">
        <title>Extensive microbial diversity within the chicken gut microbiome revealed by metagenomics and culture.</title>
        <authorList>
            <person name="Gilroy R."/>
            <person name="Ravi A."/>
            <person name="Getino M."/>
            <person name="Pursley I."/>
            <person name="Horton D.L."/>
            <person name="Alikhan N.F."/>
            <person name="Baker D."/>
            <person name="Gharbi K."/>
            <person name="Hall N."/>
            <person name="Watson M."/>
            <person name="Adriaenssens E.M."/>
            <person name="Foster-Nyarko E."/>
            <person name="Jarju S."/>
            <person name="Secka A."/>
            <person name="Antonio M."/>
            <person name="Oren A."/>
            <person name="Chaudhuri R.R."/>
            <person name="La Ragione R."/>
            <person name="Hildebrand F."/>
            <person name="Pallen M.J."/>
        </authorList>
    </citation>
    <scope>NUCLEOTIDE SEQUENCE</scope>
    <source>
        <strain evidence="1">CHK123-3438</strain>
    </source>
</reference>
<reference evidence="1" key="1">
    <citation type="submission" date="2020-10" db="EMBL/GenBank/DDBJ databases">
        <authorList>
            <person name="Gilroy R."/>
        </authorList>
    </citation>
    <scope>NUCLEOTIDE SEQUENCE</scope>
    <source>
        <strain evidence="1">CHK123-3438</strain>
    </source>
</reference>
<name>A0A9D1GN79_9FIRM</name>
<dbReference type="Gene3D" id="3.90.226.10">
    <property type="entry name" value="2-enoyl-CoA Hydratase, Chain A, domain 1"/>
    <property type="match status" value="1"/>
</dbReference>
<dbReference type="GO" id="GO:0008233">
    <property type="term" value="F:peptidase activity"/>
    <property type="evidence" value="ECO:0007669"/>
    <property type="project" value="UniProtKB-KW"/>
</dbReference>
<dbReference type="InterPro" id="IPR023562">
    <property type="entry name" value="ClpP/TepA"/>
</dbReference>
<dbReference type="InterPro" id="IPR029045">
    <property type="entry name" value="ClpP/crotonase-like_dom_sf"/>
</dbReference>
<evidence type="ECO:0000313" key="1">
    <source>
        <dbReference type="EMBL" id="HIT43129.1"/>
    </source>
</evidence>